<evidence type="ECO:0000259" key="4">
    <source>
        <dbReference type="PROSITE" id="PS01124"/>
    </source>
</evidence>
<keyword evidence="2" id="KW-0238">DNA-binding</keyword>
<dbReference type="EMBL" id="VSSQ01098129">
    <property type="protein sequence ID" value="MPN41225.1"/>
    <property type="molecule type" value="Genomic_DNA"/>
</dbReference>
<gene>
    <name evidence="5" type="ORF">SDC9_188767</name>
</gene>
<evidence type="ECO:0000313" key="5">
    <source>
        <dbReference type="EMBL" id="MPN41225.1"/>
    </source>
</evidence>
<comment type="caution">
    <text evidence="5">The sequence shown here is derived from an EMBL/GenBank/DDBJ whole genome shotgun (WGS) entry which is preliminary data.</text>
</comment>
<dbReference type="SMART" id="SM00342">
    <property type="entry name" value="HTH_ARAC"/>
    <property type="match status" value="1"/>
</dbReference>
<keyword evidence="1" id="KW-0805">Transcription regulation</keyword>
<dbReference type="InterPro" id="IPR018060">
    <property type="entry name" value="HTH_AraC"/>
</dbReference>
<dbReference type="GO" id="GO:0043565">
    <property type="term" value="F:sequence-specific DNA binding"/>
    <property type="evidence" value="ECO:0007669"/>
    <property type="project" value="InterPro"/>
</dbReference>
<protein>
    <recommendedName>
        <fullName evidence="4">HTH araC/xylS-type domain-containing protein</fullName>
    </recommendedName>
</protein>
<evidence type="ECO:0000256" key="2">
    <source>
        <dbReference type="ARBA" id="ARBA00023125"/>
    </source>
</evidence>
<dbReference type="PANTHER" id="PTHR47504:SF5">
    <property type="entry name" value="RIGHT ORIGIN-BINDING PROTEIN"/>
    <property type="match status" value="1"/>
</dbReference>
<organism evidence="5">
    <name type="scientific">bioreactor metagenome</name>
    <dbReference type="NCBI Taxonomy" id="1076179"/>
    <lineage>
        <taxon>unclassified sequences</taxon>
        <taxon>metagenomes</taxon>
        <taxon>ecological metagenomes</taxon>
    </lineage>
</organism>
<dbReference type="SUPFAM" id="SSF46689">
    <property type="entry name" value="Homeodomain-like"/>
    <property type="match status" value="2"/>
</dbReference>
<dbReference type="AlphaFoldDB" id="A0A645HQ86"/>
<keyword evidence="3" id="KW-0804">Transcription</keyword>
<feature type="domain" description="HTH araC/xylS-type" evidence="4">
    <location>
        <begin position="14"/>
        <end position="84"/>
    </location>
</feature>
<dbReference type="InterPro" id="IPR050959">
    <property type="entry name" value="MarA-like"/>
</dbReference>
<dbReference type="InterPro" id="IPR009057">
    <property type="entry name" value="Homeodomain-like_sf"/>
</dbReference>
<accession>A0A645HQ86</accession>
<reference evidence="5" key="1">
    <citation type="submission" date="2019-08" db="EMBL/GenBank/DDBJ databases">
        <authorList>
            <person name="Kucharzyk K."/>
            <person name="Murdoch R.W."/>
            <person name="Higgins S."/>
            <person name="Loffler F."/>
        </authorList>
    </citation>
    <scope>NUCLEOTIDE SEQUENCE</scope>
</reference>
<proteinExistence type="predicted"/>
<dbReference type="Pfam" id="PF12833">
    <property type="entry name" value="HTH_18"/>
    <property type="match status" value="1"/>
</dbReference>
<evidence type="ECO:0000256" key="3">
    <source>
        <dbReference type="ARBA" id="ARBA00023163"/>
    </source>
</evidence>
<dbReference type="PROSITE" id="PS01124">
    <property type="entry name" value="HTH_ARAC_FAMILY_2"/>
    <property type="match status" value="1"/>
</dbReference>
<dbReference type="Gene3D" id="1.10.10.60">
    <property type="entry name" value="Homeodomain-like"/>
    <property type="match status" value="2"/>
</dbReference>
<evidence type="ECO:0000256" key="1">
    <source>
        <dbReference type="ARBA" id="ARBA00023015"/>
    </source>
</evidence>
<dbReference type="PANTHER" id="PTHR47504">
    <property type="entry name" value="RIGHT ORIGIN-BINDING PROTEIN"/>
    <property type="match status" value="1"/>
</dbReference>
<dbReference type="GO" id="GO:0003700">
    <property type="term" value="F:DNA-binding transcription factor activity"/>
    <property type="evidence" value="ECO:0007669"/>
    <property type="project" value="InterPro"/>
</dbReference>
<name>A0A645HQ86_9ZZZZ</name>
<sequence>MNELSQLCGYDCIKTFTRHFKKYFKQTPYQWMLDRKMEEISLLVENSELTITEIAKIYGFKSVSHLVSLYSKRYGIPPYKSRLIKSV</sequence>